<dbReference type="PANTHER" id="PTHR43124:SF10">
    <property type="entry name" value="PURINE EFFLUX PUMP PBUE"/>
    <property type="match status" value="1"/>
</dbReference>
<feature type="transmembrane region" description="Helical" evidence="6">
    <location>
        <begin position="303"/>
        <end position="323"/>
    </location>
</feature>
<feature type="transmembrane region" description="Helical" evidence="6">
    <location>
        <begin position="12"/>
        <end position="32"/>
    </location>
</feature>
<dbReference type="Pfam" id="PF07690">
    <property type="entry name" value="MFS_1"/>
    <property type="match status" value="1"/>
</dbReference>
<evidence type="ECO:0000256" key="4">
    <source>
        <dbReference type="ARBA" id="ARBA00022989"/>
    </source>
</evidence>
<dbReference type="EMBL" id="CP026113">
    <property type="protein sequence ID" value="AUT64072.1"/>
    <property type="molecule type" value="Genomic_DNA"/>
</dbReference>
<dbReference type="Gene3D" id="1.20.1250.20">
    <property type="entry name" value="MFS general substrate transporter like domains"/>
    <property type="match status" value="1"/>
</dbReference>
<sequence length="407" mass="41213">MTPTYTTSSLPAPVYWLALGAFAIGTEGFMISPLLPGLATDLSVTIETAGQLVTVFALAYGLSSPVLTALSGSMNRRTLLLASMIAFALSNLLAFAAPSFWALMGARVLLALSAGLYVPGANALASVIVPPERRGRAIAVVNGGITIAIALGVPLGAVIGHALGWRMTFAGVAGLAALAVAGLIIGLPRDIGAGIPVATLRERIAIARKPVVLATLLTTTLWATGAYTVYTYLSPFLAEITGLAGAQVGMVMFMWGLAAAIGVVSGGTANDRFGPLAVIVPTIALSGIAFAILSISARFLSPGAALVPVIAAIALWGVAHWAFYPAQQARLIDIAGVKVASIVLSLNASFMYIGFSIGAALGALTLAHASVGSLGWVAATCELAAVLLTVAIIARPARVNAACAAVE</sequence>
<feature type="transmembrane region" description="Helical" evidence="6">
    <location>
        <begin position="242"/>
        <end position="264"/>
    </location>
</feature>
<keyword evidence="4 6" id="KW-1133">Transmembrane helix</keyword>
<comment type="subcellular location">
    <subcellularLocation>
        <location evidence="1">Cell membrane</location>
        <topology evidence="1">Multi-pass membrane protein</topology>
    </subcellularLocation>
</comment>
<keyword evidence="2" id="KW-1003">Cell membrane</keyword>
<dbReference type="InterPro" id="IPR011701">
    <property type="entry name" value="MFS"/>
</dbReference>
<feature type="transmembrane region" description="Helical" evidence="6">
    <location>
        <begin position="79"/>
        <end position="102"/>
    </location>
</feature>
<feature type="transmembrane region" description="Helical" evidence="6">
    <location>
        <begin position="210"/>
        <end position="230"/>
    </location>
</feature>
<dbReference type="GO" id="GO:0022857">
    <property type="term" value="F:transmembrane transporter activity"/>
    <property type="evidence" value="ECO:0007669"/>
    <property type="project" value="InterPro"/>
</dbReference>
<dbReference type="RefSeq" id="WP_042309406.1">
    <property type="nucleotide sequence ID" value="NZ_CP026113.1"/>
</dbReference>
<evidence type="ECO:0000256" key="1">
    <source>
        <dbReference type="ARBA" id="ARBA00004651"/>
    </source>
</evidence>
<keyword evidence="5 6" id="KW-0472">Membrane</keyword>
<dbReference type="GO" id="GO:0005886">
    <property type="term" value="C:plasma membrane"/>
    <property type="evidence" value="ECO:0007669"/>
    <property type="project" value="UniProtKB-SubCell"/>
</dbReference>
<feature type="transmembrane region" description="Helical" evidence="6">
    <location>
        <begin position="276"/>
        <end position="297"/>
    </location>
</feature>
<dbReference type="InterPro" id="IPR036259">
    <property type="entry name" value="MFS_trans_sf"/>
</dbReference>
<evidence type="ECO:0000313" key="9">
    <source>
        <dbReference type="Proteomes" id="UP000243502"/>
    </source>
</evidence>
<feature type="transmembrane region" description="Helical" evidence="6">
    <location>
        <begin position="52"/>
        <end position="72"/>
    </location>
</feature>
<protein>
    <submittedName>
        <fullName evidence="8">MFS transporter</fullName>
    </submittedName>
</protein>
<evidence type="ECO:0000313" key="8">
    <source>
        <dbReference type="EMBL" id="AUT64072.1"/>
    </source>
</evidence>
<feature type="domain" description="Major facilitator superfamily (MFS) profile" evidence="7">
    <location>
        <begin position="13"/>
        <end position="397"/>
    </location>
</feature>
<dbReference type="CDD" id="cd17324">
    <property type="entry name" value="MFS_NepI_like"/>
    <property type="match status" value="1"/>
</dbReference>
<dbReference type="Proteomes" id="UP000243502">
    <property type="component" value="Chromosome 3"/>
</dbReference>
<dbReference type="SUPFAM" id="SSF103473">
    <property type="entry name" value="MFS general substrate transporter"/>
    <property type="match status" value="1"/>
</dbReference>
<dbReference type="OrthoDB" id="7029536at2"/>
<dbReference type="AlphaFoldDB" id="A0A2I8EXH2"/>
<organism evidence="8 9">
    <name type="scientific">Paraburkholderia terrae</name>
    <dbReference type="NCBI Taxonomy" id="311230"/>
    <lineage>
        <taxon>Bacteria</taxon>
        <taxon>Pseudomonadati</taxon>
        <taxon>Pseudomonadota</taxon>
        <taxon>Betaproteobacteria</taxon>
        <taxon>Burkholderiales</taxon>
        <taxon>Burkholderiaceae</taxon>
        <taxon>Paraburkholderia</taxon>
    </lineage>
</organism>
<feature type="transmembrane region" description="Helical" evidence="6">
    <location>
        <begin position="344"/>
        <end position="367"/>
    </location>
</feature>
<dbReference type="InterPro" id="IPR020846">
    <property type="entry name" value="MFS_dom"/>
</dbReference>
<dbReference type="PANTHER" id="PTHR43124">
    <property type="entry name" value="PURINE EFFLUX PUMP PBUE"/>
    <property type="match status" value="1"/>
</dbReference>
<feature type="transmembrane region" description="Helical" evidence="6">
    <location>
        <begin position="141"/>
        <end position="163"/>
    </location>
</feature>
<keyword evidence="3 6" id="KW-0812">Transmembrane</keyword>
<dbReference type="InterPro" id="IPR050189">
    <property type="entry name" value="MFS_Efflux_Transporters"/>
</dbReference>
<name>A0A2I8EXH2_9BURK</name>
<feature type="transmembrane region" description="Helical" evidence="6">
    <location>
        <begin position="169"/>
        <end position="189"/>
    </location>
</feature>
<evidence type="ECO:0000256" key="6">
    <source>
        <dbReference type="SAM" id="Phobius"/>
    </source>
</evidence>
<accession>A0A2I8EXH2</accession>
<evidence type="ECO:0000256" key="2">
    <source>
        <dbReference type="ARBA" id="ARBA00022475"/>
    </source>
</evidence>
<dbReference type="PROSITE" id="PS50850">
    <property type="entry name" value="MFS"/>
    <property type="match status" value="1"/>
</dbReference>
<feature type="transmembrane region" description="Helical" evidence="6">
    <location>
        <begin position="373"/>
        <end position="394"/>
    </location>
</feature>
<evidence type="ECO:0000259" key="7">
    <source>
        <dbReference type="PROSITE" id="PS50850"/>
    </source>
</evidence>
<reference evidence="8 9" key="1">
    <citation type="submission" date="2018-01" db="EMBL/GenBank/DDBJ databases">
        <title>Species boundaries and ecological features among Paraburkholderia terrae DSMZ17804T, P. hospita DSMZ17164T and P. caribensis DSMZ13236T.</title>
        <authorList>
            <person name="Pratama A.A."/>
        </authorList>
    </citation>
    <scope>NUCLEOTIDE SEQUENCE [LARGE SCALE GENOMIC DNA]</scope>
    <source>
        <strain evidence="8 9">DSM 17804</strain>
    </source>
</reference>
<proteinExistence type="predicted"/>
<dbReference type="KEGG" id="pter:C2L65_30525"/>
<evidence type="ECO:0000256" key="5">
    <source>
        <dbReference type="ARBA" id="ARBA00023136"/>
    </source>
</evidence>
<feature type="transmembrane region" description="Helical" evidence="6">
    <location>
        <begin position="108"/>
        <end position="129"/>
    </location>
</feature>
<gene>
    <name evidence="8" type="ORF">C2L65_30525</name>
</gene>
<evidence type="ECO:0000256" key="3">
    <source>
        <dbReference type="ARBA" id="ARBA00022692"/>
    </source>
</evidence>